<protein>
    <recommendedName>
        <fullName evidence="2">protein-tyrosine-phosphatase</fullName>
        <ecNumber evidence="2">3.1.3.48</ecNumber>
    </recommendedName>
</protein>
<accession>A0A149TF23</accession>
<sequence>MNSFLFVCTGNICRSPLAELVMRREARERGLNLDIDSAGTGHWNLGEAPDPRACAIATLKGLDASPLRARLVTEQDFSRFDHIIALDRSHLTALRKMQPRHSKARLSLMLDHLPNRIGQDVLDPYYGPEEGFIRTWEDVEAACVALANATLGSHPKD</sequence>
<dbReference type="SUPFAM" id="SSF52788">
    <property type="entry name" value="Phosphotyrosine protein phosphatases I"/>
    <property type="match status" value="1"/>
</dbReference>
<dbReference type="RefSeq" id="WP_062109994.1">
    <property type="nucleotide sequence ID" value="NZ_LHZR01000113.1"/>
</dbReference>
<evidence type="ECO:0000256" key="5">
    <source>
        <dbReference type="PIRSR" id="PIRSR617867-1"/>
    </source>
</evidence>
<dbReference type="PANTHER" id="PTHR11717:SF7">
    <property type="entry name" value="LOW MOLECULAR WEIGHT PHOSPHOTYROSINE PROTEIN PHOSPHATASE"/>
    <property type="match status" value="1"/>
</dbReference>
<evidence type="ECO:0000256" key="3">
    <source>
        <dbReference type="ARBA" id="ARBA00022801"/>
    </source>
</evidence>
<proteinExistence type="inferred from homology"/>
<dbReference type="AlphaFoldDB" id="A0A149TF23"/>
<name>A0A149TF23_9PROT</name>
<dbReference type="Pfam" id="PF01451">
    <property type="entry name" value="LMWPc"/>
    <property type="match status" value="1"/>
</dbReference>
<evidence type="ECO:0000259" key="6">
    <source>
        <dbReference type="SMART" id="SM00226"/>
    </source>
</evidence>
<evidence type="ECO:0000313" key="8">
    <source>
        <dbReference type="Proteomes" id="UP000075636"/>
    </source>
</evidence>
<keyword evidence="4" id="KW-0904">Protein phosphatase</keyword>
<dbReference type="EC" id="3.1.3.48" evidence="2"/>
<dbReference type="OrthoDB" id="9784339at2"/>
<organism evidence="7 8">
    <name type="scientific">Gluconobacter albidus</name>
    <dbReference type="NCBI Taxonomy" id="318683"/>
    <lineage>
        <taxon>Bacteria</taxon>
        <taxon>Pseudomonadati</taxon>
        <taxon>Pseudomonadota</taxon>
        <taxon>Alphaproteobacteria</taxon>
        <taxon>Acetobacterales</taxon>
        <taxon>Acetobacteraceae</taxon>
        <taxon>Gluconobacter</taxon>
    </lineage>
</organism>
<dbReference type="InterPro" id="IPR023485">
    <property type="entry name" value="Ptyr_pPase"/>
</dbReference>
<evidence type="ECO:0000256" key="4">
    <source>
        <dbReference type="ARBA" id="ARBA00022912"/>
    </source>
</evidence>
<keyword evidence="3" id="KW-0378">Hydrolase</keyword>
<dbReference type="CDD" id="cd16343">
    <property type="entry name" value="LMWPTP"/>
    <property type="match status" value="1"/>
</dbReference>
<evidence type="ECO:0000256" key="1">
    <source>
        <dbReference type="ARBA" id="ARBA00011063"/>
    </source>
</evidence>
<feature type="active site" evidence="5">
    <location>
        <position position="14"/>
    </location>
</feature>
<dbReference type="PANTHER" id="PTHR11717">
    <property type="entry name" value="LOW MOLECULAR WEIGHT PROTEIN TYROSINE PHOSPHATASE"/>
    <property type="match status" value="1"/>
</dbReference>
<dbReference type="InterPro" id="IPR036196">
    <property type="entry name" value="Ptyr_pPase_sf"/>
</dbReference>
<gene>
    <name evidence="7" type="ORF">AD945_14695</name>
</gene>
<comment type="similarity">
    <text evidence="1">Belongs to the low molecular weight phosphotyrosine protein phosphatase family.</text>
</comment>
<dbReference type="Proteomes" id="UP000075636">
    <property type="component" value="Unassembled WGS sequence"/>
</dbReference>
<dbReference type="SMART" id="SM00226">
    <property type="entry name" value="LMWPc"/>
    <property type="match status" value="1"/>
</dbReference>
<dbReference type="InterPro" id="IPR050438">
    <property type="entry name" value="LMW_PTPase"/>
</dbReference>
<dbReference type="Gene3D" id="3.40.50.2300">
    <property type="match status" value="1"/>
</dbReference>
<dbReference type="InterPro" id="IPR017867">
    <property type="entry name" value="Tyr_phospatase_low_mol_wt"/>
</dbReference>
<evidence type="ECO:0000313" key="7">
    <source>
        <dbReference type="EMBL" id="KXV46227.1"/>
    </source>
</evidence>
<dbReference type="EMBL" id="LHZR01000113">
    <property type="protein sequence ID" value="KXV46227.1"/>
    <property type="molecule type" value="Genomic_DNA"/>
</dbReference>
<reference evidence="7 8" key="1">
    <citation type="submission" date="2015-06" db="EMBL/GenBank/DDBJ databases">
        <title>Improved classification and identification of acetic acid bacteria using matrix-assisted laser desorption/ionization time-of-flight mass spectrometry; Gluconobacter nephelii and Gluconobacter uchimurae are later heterotypic synonyms of Gluconobacter japonicus and Gluconobacter oxydans, respectively.</title>
        <authorList>
            <person name="Li L."/>
            <person name="Cleenwerck I."/>
            <person name="De Vuyst L."/>
            <person name="Vandamme P."/>
        </authorList>
    </citation>
    <scope>NUCLEOTIDE SEQUENCE [LARGE SCALE GENOMIC DNA]</scope>
    <source>
        <strain evidence="7 8">LMG 1768</strain>
    </source>
</reference>
<feature type="domain" description="Phosphotyrosine protein phosphatase I" evidence="6">
    <location>
        <begin position="2"/>
        <end position="149"/>
    </location>
</feature>
<dbReference type="PRINTS" id="PR00719">
    <property type="entry name" value="LMWPTPASE"/>
</dbReference>
<evidence type="ECO:0000256" key="2">
    <source>
        <dbReference type="ARBA" id="ARBA00013064"/>
    </source>
</evidence>
<feature type="active site" description="Proton donor" evidence="5">
    <location>
        <position position="123"/>
    </location>
</feature>
<dbReference type="STRING" id="318683.A0U94_09105"/>
<dbReference type="GO" id="GO:0004725">
    <property type="term" value="F:protein tyrosine phosphatase activity"/>
    <property type="evidence" value="ECO:0007669"/>
    <property type="project" value="UniProtKB-EC"/>
</dbReference>
<feature type="active site" description="Nucleophile" evidence="5">
    <location>
        <position position="8"/>
    </location>
</feature>
<comment type="caution">
    <text evidence="7">The sequence shown here is derived from an EMBL/GenBank/DDBJ whole genome shotgun (WGS) entry which is preliminary data.</text>
</comment>
<dbReference type="PATRIC" id="fig|318683.6.peg.809"/>